<dbReference type="EMBL" id="VSFC01000030">
    <property type="protein sequence ID" value="TYA56652.1"/>
    <property type="molecule type" value="Genomic_DNA"/>
</dbReference>
<keyword evidence="2" id="KW-0808">Transferase</keyword>
<dbReference type="Pfam" id="PF00535">
    <property type="entry name" value="Glycos_transf_2"/>
    <property type="match status" value="1"/>
</dbReference>
<dbReference type="CDD" id="cd00761">
    <property type="entry name" value="Glyco_tranf_GTA_type"/>
    <property type="match status" value="1"/>
</dbReference>
<sequence length="328" mass="38954">MNSLVSIIIPSYNRVDLIRETLDSIKQQTYTNWECLVVDDGSTDNTEELIQSYIKEDKRFKFFKRPVSKPKGANACRNFGFENSNGTYVLFIDSDDVITACCLKNRMDLFQTNKDLDFVIASTALLYKGDFSLKVLNRDPLFPSTKAYYLSFLKYELPWTSTLSVLWQREVVNSNPFDEQLLRFQDIDFHLSVLKNEYVFERLSVIDNYYRVVPNKIHNKSHILSVLDNLLLFFDKHISEILSKKENKQAFRNFIYYFLENYIFPNYHSFRREIKNLLSRIYKSGLYSQKQLFLIKAQEFLVKTKFHKMKYIGMYRLNKVIKKTLKNS</sequence>
<dbReference type="InterPro" id="IPR029044">
    <property type="entry name" value="Nucleotide-diphossugar_trans"/>
</dbReference>
<dbReference type="PANTHER" id="PTHR43685:SF11">
    <property type="entry name" value="GLYCOSYLTRANSFERASE TAGX-RELATED"/>
    <property type="match status" value="1"/>
</dbReference>
<dbReference type="InterPro" id="IPR050834">
    <property type="entry name" value="Glycosyltransf_2"/>
</dbReference>
<dbReference type="RefSeq" id="WP_148454306.1">
    <property type="nucleotide sequence ID" value="NZ_VSFC01000030.1"/>
</dbReference>
<protein>
    <submittedName>
        <fullName evidence="2">Glycosyltransferase family 2 protein</fullName>
    </submittedName>
</protein>
<dbReference type="AlphaFoldDB" id="A0A5D0GG81"/>
<accession>A0A5D0GG81</accession>
<evidence type="ECO:0000313" key="3">
    <source>
        <dbReference type="Proteomes" id="UP000324550"/>
    </source>
</evidence>
<dbReference type="OrthoDB" id="597270at2"/>
<dbReference type="PANTHER" id="PTHR43685">
    <property type="entry name" value="GLYCOSYLTRANSFERASE"/>
    <property type="match status" value="1"/>
</dbReference>
<organism evidence="2 3">
    <name type="scientific">Formosa maritima</name>
    <dbReference type="NCBI Taxonomy" id="2592046"/>
    <lineage>
        <taxon>Bacteria</taxon>
        <taxon>Pseudomonadati</taxon>
        <taxon>Bacteroidota</taxon>
        <taxon>Flavobacteriia</taxon>
        <taxon>Flavobacteriales</taxon>
        <taxon>Flavobacteriaceae</taxon>
        <taxon>Formosa</taxon>
    </lineage>
</organism>
<proteinExistence type="predicted"/>
<gene>
    <name evidence="2" type="ORF">FVF61_05810</name>
</gene>
<reference evidence="2 3" key="1">
    <citation type="submission" date="2019-08" db="EMBL/GenBank/DDBJ databases">
        <title>Formosa sediminis sp. nov., isolated from marine sediment.</title>
        <authorList>
            <person name="Cao W.R."/>
        </authorList>
    </citation>
    <scope>NUCLEOTIDE SEQUENCE [LARGE SCALE GENOMIC DNA]</scope>
    <source>
        <strain evidence="2 3">1494</strain>
    </source>
</reference>
<feature type="domain" description="Glycosyltransferase 2-like" evidence="1">
    <location>
        <begin position="6"/>
        <end position="115"/>
    </location>
</feature>
<name>A0A5D0GG81_9FLAO</name>
<comment type="caution">
    <text evidence="2">The sequence shown here is derived from an EMBL/GenBank/DDBJ whole genome shotgun (WGS) entry which is preliminary data.</text>
</comment>
<evidence type="ECO:0000313" key="2">
    <source>
        <dbReference type="EMBL" id="TYA56652.1"/>
    </source>
</evidence>
<dbReference type="Proteomes" id="UP000324550">
    <property type="component" value="Unassembled WGS sequence"/>
</dbReference>
<dbReference type="SUPFAM" id="SSF53448">
    <property type="entry name" value="Nucleotide-diphospho-sugar transferases"/>
    <property type="match status" value="1"/>
</dbReference>
<evidence type="ECO:0000259" key="1">
    <source>
        <dbReference type="Pfam" id="PF00535"/>
    </source>
</evidence>
<dbReference type="Gene3D" id="3.90.550.10">
    <property type="entry name" value="Spore Coat Polysaccharide Biosynthesis Protein SpsA, Chain A"/>
    <property type="match status" value="1"/>
</dbReference>
<keyword evidence="3" id="KW-1185">Reference proteome</keyword>
<dbReference type="InterPro" id="IPR001173">
    <property type="entry name" value="Glyco_trans_2-like"/>
</dbReference>
<dbReference type="GO" id="GO:0016740">
    <property type="term" value="F:transferase activity"/>
    <property type="evidence" value="ECO:0007669"/>
    <property type="project" value="UniProtKB-KW"/>
</dbReference>